<evidence type="ECO:0000256" key="1">
    <source>
        <dbReference type="ARBA" id="ARBA00022801"/>
    </source>
</evidence>
<dbReference type="InterPro" id="IPR050266">
    <property type="entry name" value="AB_hydrolase_sf"/>
</dbReference>
<dbReference type="FunFam" id="3.40.50.1820:FF:000205">
    <property type="entry name" value="Non-haem bromoperoxidase BPO-A2"/>
    <property type="match status" value="1"/>
</dbReference>
<dbReference type="InterPro" id="IPR000639">
    <property type="entry name" value="Epox_hydrolase-like"/>
</dbReference>
<dbReference type="PANTHER" id="PTHR43798">
    <property type="entry name" value="MONOACYLGLYCEROL LIPASE"/>
    <property type="match status" value="1"/>
</dbReference>
<reference evidence="4 5" key="1">
    <citation type="submission" date="2020-02" db="EMBL/GenBank/DDBJ databases">
        <title>Out from the shadows clarifying the taxonomy of the family Cryomorphaceae and related taxa by utilizing the GTDB taxonomic framework.</title>
        <authorList>
            <person name="Bowman J.P."/>
        </authorList>
    </citation>
    <scope>NUCLEOTIDE SEQUENCE [LARGE SCALE GENOMIC DNA]</scope>
    <source>
        <strain evidence="4 5">QSSC 1-22</strain>
    </source>
</reference>
<dbReference type="PRINTS" id="PR00111">
    <property type="entry name" value="ABHYDROLASE"/>
</dbReference>
<dbReference type="AlphaFoldDB" id="A0A7K3WR06"/>
<dbReference type="RefSeq" id="WP_163285508.1">
    <property type="nucleotide sequence ID" value="NZ_JAAGVY010000020.1"/>
</dbReference>
<protein>
    <submittedName>
        <fullName evidence="4">Alpha/beta hydrolase</fullName>
    </submittedName>
</protein>
<feature type="domain" description="AB hydrolase-1" evidence="3">
    <location>
        <begin position="27"/>
        <end position="171"/>
    </location>
</feature>
<dbReference type="GO" id="GO:0016020">
    <property type="term" value="C:membrane"/>
    <property type="evidence" value="ECO:0007669"/>
    <property type="project" value="TreeGrafter"/>
</dbReference>
<dbReference type="InterPro" id="IPR029058">
    <property type="entry name" value="AB_hydrolase_fold"/>
</dbReference>
<dbReference type="InterPro" id="IPR000073">
    <property type="entry name" value="AB_hydrolase_1"/>
</dbReference>
<name>A0A7K3WR06_9FLAO</name>
<proteinExistence type="inferred from homology"/>
<keyword evidence="5" id="KW-1185">Reference proteome</keyword>
<evidence type="ECO:0000313" key="4">
    <source>
        <dbReference type="EMBL" id="NEN24113.1"/>
    </source>
</evidence>
<accession>A0A7K3WR06</accession>
<sequence length="278" mass="30981">MPFIETNHTEKGEKTKLFYQDYGIGQPIILIHGWPLSHMTWERQIPALIDAGYRCISYDRRGFGQSSKPWSSYDYSSLASDLNDLILTLNLNDVVLCGFSMGGGEVVRYFTDFGSKKISKAILISSIIPLVAKKADNPDGVPEKDLNGIMENLQTDYPGFAKEFGKNYFNASENKDTVSQGMLDFTWGLAMQASKHATVESAKSWAGTDFRPELANVDVPTLIVHGKSDNIVPIKTSADQAAKGIKNNRYEKFDDAPHGLYVTHTDKLNKILIEFLKS</sequence>
<dbReference type="SUPFAM" id="SSF53474">
    <property type="entry name" value="alpha/beta-Hydrolases"/>
    <property type="match status" value="1"/>
</dbReference>
<dbReference type="EMBL" id="JAAGVY010000020">
    <property type="protein sequence ID" value="NEN24113.1"/>
    <property type="molecule type" value="Genomic_DNA"/>
</dbReference>
<dbReference type="Proteomes" id="UP000486602">
    <property type="component" value="Unassembled WGS sequence"/>
</dbReference>
<feature type="domain" description="AB hydrolase-1" evidence="3">
    <location>
        <begin position="199"/>
        <end position="264"/>
    </location>
</feature>
<comment type="similarity">
    <text evidence="2">Belongs to the AB hydrolase superfamily. Bacterial non-heme haloperoxidase / perhydrolase family.</text>
</comment>
<dbReference type="Gene3D" id="3.40.50.1820">
    <property type="entry name" value="alpha/beta hydrolase"/>
    <property type="match status" value="1"/>
</dbReference>
<dbReference type="PANTHER" id="PTHR43798:SF31">
    <property type="entry name" value="AB HYDROLASE SUPERFAMILY PROTEIN YCLE"/>
    <property type="match status" value="1"/>
</dbReference>
<dbReference type="GO" id="GO:0016787">
    <property type="term" value="F:hydrolase activity"/>
    <property type="evidence" value="ECO:0007669"/>
    <property type="project" value="UniProtKB-KW"/>
</dbReference>
<comment type="caution">
    <text evidence="4">The sequence shown here is derived from an EMBL/GenBank/DDBJ whole genome shotgun (WGS) entry which is preliminary data.</text>
</comment>
<gene>
    <name evidence="4" type="ORF">G3O08_11435</name>
</gene>
<keyword evidence="1 4" id="KW-0378">Hydrolase</keyword>
<evidence type="ECO:0000256" key="2">
    <source>
        <dbReference type="ARBA" id="ARBA00038128"/>
    </source>
</evidence>
<dbReference type="PRINTS" id="PR00412">
    <property type="entry name" value="EPOXHYDRLASE"/>
</dbReference>
<dbReference type="Pfam" id="PF00561">
    <property type="entry name" value="Abhydrolase_1"/>
    <property type="match status" value="2"/>
</dbReference>
<evidence type="ECO:0000259" key="3">
    <source>
        <dbReference type="Pfam" id="PF00561"/>
    </source>
</evidence>
<evidence type="ECO:0000313" key="5">
    <source>
        <dbReference type="Proteomes" id="UP000486602"/>
    </source>
</evidence>
<organism evidence="4 5">
    <name type="scientific">Cryomorpha ignava</name>
    <dbReference type="NCBI Taxonomy" id="101383"/>
    <lineage>
        <taxon>Bacteria</taxon>
        <taxon>Pseudomonadati</taxon>
        <taxon>Bacteroidota</taxon>
        <taxon>Flavobacteriia</taxon>
        <taxon>Flavobacteriales</taxon>
        <taxon>Cryomorphaceae</taxon>
        <taxon>Cryomorpha</taxon>
    </lineage>
</organism>